<protein>
    <recommendedName>
        <fullName evidence="6">Phosphatidylglycerol lysyltransferase</fullName>
        <ecNumber evidence="6">2.3.2.3</ecNumber>
    </recommendedName>
    <alternativeName>
        <fullName evidence="6">Lysylphosphatidylglycerol synthase</fullName>
    </alternativeName>
</protein>
<comment type="caution">
    <text evidence="7">The sequence shown here is derived from an EMBL/GenBank/DDBJ whole genome shotgun (WGS) entry which is preliminary data.</text>
</comment>
<dbReference type="GO" id="GO:0006629">
    <property type="term" value="P:lipid metabolic process"/>
    <property type="evidence" value="ECO:0007669"/>
    <property type="project" value="UniProtKB-KW"/>
</dbReference>
<comment type="function">
    <text evidence="6">Catalyzes the transfer of a lysyl group from L-lysyl-tRNA(Lys) to membrane-bound phosphatidylglycerol (PG), which produces lysylphosphatidylglycerol (LPG), a major component of the bacterial membrane with a positive net charge. LPG synthesis contributes to bacterial virulence as it is involved in the resistance mechanism against cationic antimicrobial peptides (CAMP) produces by the host's immune system (defensins, cathelicidins) and by the competing microorganisms.</text>
</comment>
<feature type="transmembrane region" description="Helical" evidence="6">
    <location>
        <begin position="154"/>
        <end position="175"/>
    </location>
</feature>
<dbReference type="PANTHER" id="PTHR37693:SF1">
    <property type="entry name" value="INTEGRAL MEMBRANE PROTEIN"/>
    <property type="match status" value="1"/>
</dbReference>
<keyword evidence="8" id="KW-1185">Reference proteome</keyword>
<dbReference type="GO" id="GO:0005886">
    <property type="term" value="C:plasma membrane"/>
    <property type="evidence" value="ECO:0007669"/>
    <property type="project" value="UniProtKB-SubCell"/>
</dbReference>
<evidence type="ECO:0000256" key="3">
    <source>
        <dbReference type="ARBA" id="ARBA00022692"/>
    </source>
</evidence>
<comment type="similarity">
    <text evidence="6">Belongs to the LPG synthase family.</text>
</comment>
<feature type="transmembrane region" description="Helical" evidence="6">
    <location>
        <begin position="306"/>
        <end position="325"/>
    </location>
</feature>
<keyword evidence="6" id="KW-0443">Lipid metabolism</keyword>
<sequence length="342" mass="38468">MKFSVNRKLVLNILFFIVILGLIIFVVRDSLSEIFSELASTSGPLLLGVTFFGLISQLIEGYTIKNIAAEYNPEFSIMDGFFASAYATFYRVVTFGTGSIVAEVIFYRKKGLKVSQGTGVTALRMVIYKIAVMIWALVFLFIKSDVLQAEIPNGITLVLIGIGVSLTIVAVLLLFSLNLQAQVLLVIVTNRLFKTKKLRDLVDKANLQFYSLRETIQTFLRNKRVVLTVFLSNMAKLAVWYLIPYFILSQEYSHIDLLLTVALISFTVTLGGVLPAPGGIGGFEFVYVLLFQELIGRVEAISSMLLYRYATYLLPFLIGMVYVLVNKQREIRTEIKDVRKEK</sequence>
<proteinExistence type="inferred from homology"/>
<evidence type="ECO:0000256" key="6">
    <source>
        <dbReference type="RuleBase" id="RU363042"/>
    </source>
</evidence>
<feature type="transmembrane region" description="Helical" evidence="6">
    <location>
        <begin position="255"/>
        <end position="274"/>
    </location>
</feature>
<comment type="catalytic activity">
    <reaction evidence="6">
        <text>L-lysyl-tRNA(Lys) + a 1,2-diacyl-sn-glycero-3-phospho-(1'-sn-glycerol) = a 1,2-diacyl-sn-glycero-3-phospho-1'-(3'-O-L-lysyl)-sn-glycerol + tRNA(Lys)</text>
        <dbReference type="Rhea" id="RHEA:10668"/>
        <dbReference type="Rhea" id="RHEA-COMP:9696"/>
        <dbReference type="Rhea" id="RHEA-COMP:9697"/>
        <dbReference type="ChEBI" id="CHEBI:64716"/>
        <dbReference type="ChEBI" id="CHEBI:75792"/>
        <dbReference type="ChEBI" id="CHEBI:78442"/>
        <dbReference type="ChEBI" id="CHEBI:78529"/>
        <dbReference type="EC" id="2.3.2.3"/>
    </reaction>
</comment>
<keyword evidence="6 7" id="KW-0808">Transferase</keyword>
<dbReference type="GO" id="GO:0050071">
    <property type="term" value="F:phosphatidylglycerol lysyltransferase activity"/>
    <property type="evidence" value="ECO:0007669"/>
    <property type="project" value="UniProtKB-EC"/>
</dbReference>
<comment type="subcellular location">
    <subcellularLocation>
        <location evidence="1 6">Cell membrane</location>
        <topology evidence="1 6">Multi-pass membrane protein</topology>
    </subcellularLocation>
</comment>
<dbReference type="Proteomes" id="UP000290567">
    <property type="component" value="Unassembled WGS sequence"/>
</dbReference>
<dbReference type="EMBL" id="BJCC01000019">
    <property type="protein sequence ID" value="GCF94528.1"/>
    <property type="molecule type" value="Genomic_DNA"/>
</dbReference>
<keyword evidence="2" id="KW-1003">Cell membrane</keyword>
<keyword evidence="4 6" id="KW-1133">Transmembrane helix</keyword>
<dbReference type="PANTHER" id="PTHR37693">
    <property type="entry name" value="PHOSPHATIDYLGLYCEROL LYSYLTRANSFERASE"/>
    <property type="match status" value="1"/>
</dbReference>
<dbReference type="RefSeq" id="WP_146622951.1">
    <property type="nucleotide sequence ID" value="NZ_BJCC01000019.1"/>
</dbReference>
<keyword evidence="5 6" id="KW-0472">Membrane</keyword>
<reference evidence="8" key="1">
    <citation type="submission" date="2019-02" db="EMBL/GenBank/DDBJ databases">
        <title>Draft genome sequence of Enterococcus sp. Gos25-1.</title>
        <authorList>
            <person name="Tanaka N."/>
            <person name="Shiwa Y."/>
            <person name="Fujita N."/>
        </authorList>
    </citation>
    <scope>NUCLEOTIDE SEQUENCE [LARGE SCALE GENOMIC DNA]</scope>
    <source>
        <strain evidence="8">Gos25-1</strain>
    </source>
</reference>
<gene>
    <name evidence="7" type="primary">mprF_3</name>
    <name evidence="6" type="synonym">mprF</name>
    <name evidence="7" type="ORF">NRIC_24190</name>
</gene>
<dbReference type="GO" id="GO:0046677">
    <property type="term" value="P:response to antibiotic"/>
    <property type="evidence" value="ECO:0007669"/>
    <property type="project" value="UniProtKB-KW"/>
</dbReference>
<feature type="transmembrane region" description="Helical" evidence="6">
    <location>
        <begin position="80"/>
        <end position="102"/>
    </location>
</feature>
<feature type="transmembrane region" description="Helical" evidence="6">
    <location>
        <begin position="122"/>
        <end position="142"/>
    </location>
</feature>
<evidence type="ECO:0000256" key="4">
    <source>
        <dbReference type="ARBA" id="ARBA00022989"/>
    </source>
</evidence>
<organism evidence="7 8">
    <name type="scientific">Enterococcus florum</name>
    <dbReference type="NCBI Taxonomy" id="2480627"/>
    <lineage>
        <taxon>Bacteria</taxon>
        <taxon>Bacillati</taxon>
        <taxon>Bacillota</taxon>
        <taxon>Bacilli</taxon>
        <taxon>Lactobacillales</taxon>
        <taxon>Enterococcaceae</taxon>
        <taxon>Enterococcus</taxon>
    </lineage>
</organism>
<feature type="transmembrane region" description="Helical" evidence="6">
    <location>
        <begin position="225"/>
        <end position="248"/>
    </location>
</feature>
<name>A0A4P5PEF3_9ENTE</name>
<evidence type="ECO:0000313" key="8">
    <source>
        <dbReference type="Proteomes" id="UP000290567"/>
    </source>
</evidence>
<dbReference type="AlphaFoldDB" id="A0A4P5PEF3"/>
<feature type="transmembrane region" description="Helical" evidence="6">
    <location>
        <begin position="39"/>
        <end position="59"/>
    </location>
</feature>
<feature type="transmembrane region" description="Helical" evidence="6">
    <location>
        <begin position="9"/>
        <end position="27"/>
    </location>
</feature>
<accession>A0A4P5PEF3</accession>
<dbReference type="EC" id="2.3.2.3" evidence="6"/>
<keyword evidence="3 6" id="KW-0812">Transmembrane</keyword>
<keyword evidence="6" id="KW-0046">Antibiotic resistance</keyword>
<evidence type="ECO:0000256" key="1">
    <source>
        <dbReference type="ARBA" id="ARBA00004651"/>
    </source>
</evidence>
<dbReference type="Pfam" id="PF03706">
    <property type="entry name" value="LPG_synthase_TM"/>
    <property type="match status" value="1"/>
</dbReference>
<dbReference type="InterPro" id="IPR022791">
    <property type="entry name" value="L-PG_synthase/AglD"/>
</dbReference>
<dbReference type="OrthoDB" id="1770457at2"/>
<evidence type="ECO:0000313" key="7">
    <source>
        <dbReference type="EMBL" id="GCF94528.1"/>
    </source>
</evidence>
<evidence type="ECO:0000256" key="2">
    <source>
        <dbReference type="ARBA" id="ARBA00022475"/>
    </source>
</evidence>
<evidence type="ECO:0000256" key="5">
    <source>
        <dbReference type="ARBA" id="ARBA00023136"/>
    </source>
</evidence>